<dbReference type="SUPFAM" id="SSF140924">
    <property type="entry name" value="Duffy binding domain-like"/>
    <property type="match status" value="1"/>
</dbReference>
<keyword evidence="4" id="KW-1185">Reference proteome</keyword>
<dbReference type="KEGG" id="pmal:PMUG01_12082000"/>
<dbReference type="SMR" id="A0A1D3SQN8"/>
<dbReference type="GO" id="GO:0046789">
    <property type="term" value="F:host cell surface receptor binding"/>
    <property type="evidence" value="ECO:0007669"/>
    <property type="project" value="InterPro"/>
</dbReference>
<dbReference type="GO" id="GO:0016020">
    <property type="term" value="C:membrane"/>
    <property type="evidence" value="ECO:0007669"/>
    <property type="project" value="InterPro"/>
</dbReference>
<feature type="region of interest" description="Disordered" evidence="1">
    <location>
        <begin position="655"/>
        <end position="675"/>
    </location>
</feature>
<accession>A0A1D3SQN8</accession>
<dbReference type="GeneID" id="39870805"/>
<dbReference type="VEuPathDB" id="PlasmoDB:PmUG01_12082000"/>
<evidence type="ECO:0000259" key="2">
    <source>
        <dbReference type="Pfam" id="PF05424"/>
    </source>
</evidence>
<evidence type="ECO:0000313" key="3">
    <source>
        <dbReference type="EMBL" id="SCO94218.1"/>
    </source>
</evidence>
<dbReference type="InterPro" id="IPR008602">
    <property type="entry name" value="Duffy-antigen-binding"/>
</dbReference>
<evidence type="ECO:0000313" key="4">
    <source>
        <dbReference type="Proteomes" id="UP000219813"/>
    </source>
</evidence>
<dbReference type="Pfam" id="PF05424">
    <property type="entry name" value="Duffy_binding"/>
    <property type="match status" value="1"/>
</dbReference>
<dbReference type="Gene3D" id="1.20.1310.20">
    <property type="entry name" value="Duffy-antigen binding domain"/>
    <property type="match status" value="1"/>
</dbReference>
<name>A0A1D3SQN8_PLAMA</name>
<dbReference type="RefSeq" id="XP_028863493.1">
    <property type="nucleotide sequence ID" value="XM_029007067.1"/>
</dbReference>
<feature type="compositionally biased region" description="Polar residues" evidence="1">
    <location>
        <begin position="658"/>
        <end position="675"/>
    </location>
</feature>
<evidence type="ECO:0000256" key="1">
    <source>
        <dbReference type="SAM" id="MobiDB-lite"/>
    </source>
</evidence>
<dbReference type="OrthoDB" id="376429at2759"/>
<dbReference type="Gene3D" id="1.20.58.830">
    <property type="match status" value="1"/>
</dbReference>
<feature type="domain" description="Duffy-antigen binding" evidence="2">
    <location>
        <begin position="242"/>
        <end position="379"/>
    </location>
</feature>
<dbReference type="AlphaFoldDB" id="A0A1D3SQN8"/>
<dbReference type="Proteomes" id="UP000219813">
    <property type="component" value="Chromosome 12"/>
</dbReference>
<reference evidence="3 4" key="1">
    <citation type="submission" date="2016-06" db="EMBL/GenBank/DDBJ databases">
        <authorList>
            <consortium name="Pathogen Informatics"/>
        </authorList>
    </citation>
    <scope>NUCLEOTIDE SEQUENCE [LARGE SCALE GENOMIC DNA]</scope>
</reference>
<sequence>MNYCKRKEYLYILKKKLQNETNNKWSNFYTFLQGNNESLVKKNEILQNSCQKKYIDDEIGITSAKKQGEKEQNKLELYLHATEKNGTKKKKIILNSVKGIKMNDKAFMGKRTIRILEGVNDGKEDFSNKIYNKDKYDEGKTNRKDFNINANDLKGVNNEISSSGQSSNFTYNVPEIIDRFEGFSSDTIGKDSVIKGTNYDKIPTNNIVNYVFIDKSPRINCKEKRLTRNWNCNLNNVNVKQICIPDRRLQLCINGLIYVSNYYRDDLKTKLMDSINMEIELLLNKWDIKNKFNNTEFCNDFICSFADYGDIIKGTDMARIYYSIEVEKRLGHVFGVPNGKRERTLWWNRNRKDIWNELMSKFKDDKIINALRKCEKSSNFEEAPQFERWVQEWARESYGSRSKELKNLENKCKEEKGLIDEFGCSSGQECKNACGEYEKWIYKKRKECYVLSKKFDIEKNNEIYIQRASRDNVSNLLKKVCEEVNKTENDLGNNKYNNLCNCQKDRGFVCESGSKSESECSRMCTVYILWIKQKLIKYDVLSKKRNITKYIGKDALKGTIENDVNFLSEVCTEFNWIDFEKIFDLNYNTYKSICSCRATNNTKFVQLKMEESKQEQSTEDKKIDDVFKTGDNRELVFSQKGSSSTINLSYSVDDGSTGAESTGNTTNIGDIENTGISRSSSGDTYVEGNFAVNRSKNYDLENDGRINHQYFDASKNVEDGTVVNTGIITNVHDANKNENSIKRNKTIDDINWRYGFNSNKGALLHTETKYLKETCSAERKSKYDAPGSTNIYKEEEKDVQRHNFNRTNTSSVKEIMEEK</sequence>
<dbReference type="InterPro" id="IPR042202">
    <property type="entry name" value="Duffy-ag-bd_sf"/>
</dbReference>
<dbReference type="EMBL" id="LT594633">
    <property type="protein sequence ID" value="SCO94218.1"/>
    <property type="molecule type" value="Genomic_DNA"/>
</dbReference>
<proteinExistence type="predicted"/>
<organism evidence="3 4">
    <name type="scientific">Plasmodium malariae</name>
    <dbReference type="NCBI Taxonomy" id="5858"/>
    <lineage>
        <taxon>Eukaryota</taxon>
        <taxon>Sar</taxon>
        <taxon>Alveolata</taxon>
        <taxon>Apicomplexa</taxon>
        <taxon>Aconoidasida</taxon>
        <taxon>Haemosporida</taxon>
        <taxon>Plasmodiidae</taxon>
        <taxon>Plasmodium</taxon>
        <taxon>Plasmodium (Plasmodium)</taxon>
    </lineage>
</organism>
<gene>
    <name evidence="3" type="primary">PmUG01_12082000</name>
    <name evidence="3" type="ORF">PMUG01_12082000</name>
</gene>
<protein>
    <submittedName>
        <fullName evidence="3">Duffy-binding protein, putative</fullName>
    </submittedName>
</protein>